<gene>
    <name evidence="5" type="ORF">BK131_18685</name>
</gene>
<dbReference type="GO" id="GO:0016787">
    <property type="term" value="F:hydrolase activity"/>
    <property type="evidence" value="ECO:0007669"/>
    <property type="project" value="UniProtKB-KW"/>
</dbReference>
<comment type="similarity">
    <text evidence="3">Belongs to the Nudix hydrolase family.</text>
</comment>
<dbReference type="AlphaFoldDB" id="A0A1R1BQF1"/>
<dbReference type="OrthoDB" id="9816289at2"/>
<dbReference type="PANTHER" id="PTHR43046">
    <property type="entry name" value="GDP-MANNOSE MANNOSYL HYDROLASE"/>
    <property type="match status" value="1"/>
</dbReference>
<organism evidence="5 6">
    <name type="scientific">Paenibacillus amylolyticus</name>
    <dbReference type="NCBI Taxonomy" id="1451"/>
    <lineage>
        <taxon>Bacteria</taxon>
        <taxon>Bacillati</taxon>
        <taxon>Bacillota</taxon>
        <taxon>Bacilli</taxon>
        <taxon>Bacillales</taxon>
        <taxon>Paenibacillaceae</taxon>
        <taxon>Paenibacillus</taxon>
    </lineage>
</organism>
<name>A0A1R1BQF1_PAEAM</name>
<reference evidence="5 6" key="1">
    <citation type="submission" date="2016-11" db="EMBL/GenBank/DDBJ databases">
        <title>Paenibacillus species isolates.</title>
        <authorList>
            <person name="Beno S.M."/>
        </authorList>
    </citation>
    <scope>NUCLEOTIDE SEQUENCE [LARGE SCALE GENOMIC DNA]</scope>
    <source>
        <strain evidence="5 6">FSL H8-0246</strain>
    </source>
</reference>
<evidence type="ECO:0000256" key="1">
    <source>
        <dbReference type="ARBA" id="ARBA00001946"/>
    </source>
</evidence>
<dbReference type="Gene3D" id="3.90.79.10">
    <property type="entry name" value="Nucleoside Triphosphate Pyrophosphohydrolase"/>
    <property type="match status" value="1"/>
</dbReference>
<sequence length="143" mass="16302">MKIIEEVKLMKFIVSASVIVLNEKNEILLMRGRRGWEMPQGCVEEGETIREAAIREVKEETGIEVELISFCGLYQNITRGVCNNIFTGKPVGGTLTTSIESDEVGYFSLEEARKMITWGNFIERIDMALNNHTHPFLVEFRES</sequence>
<dbReference type="InterPro" id="IPR000086">
    <property type="entry name" value="NUDIX_hydrolase_dom"/>
</dbReference>
<dbReference type="PANTHER" id="PTHR43046:SF2">
    <property type="entry name" value="8-OXO-DGTP DIPHOSPHATASE-RELATED"/>
    <property type="match status" value="1"/>
</dbReference>
<evidence type="ECO:0000256" key="3">
    <source>
        <dbReference type="RuleBase" id="RU003476"/>
    </source>
</evidence>
<feature type="domain" description="Nudix hydrolase" evidence="4">
    <location>
        <begin position="11"/>
        <end position="129"/>
    </location>
</feature>
<comment type="cofactor">
    <cofactor evidence="1">
        <name>Mg(2+)</name>
        <dbReference type="ChEBI" id="CHEBI:18420"/>
    </cofactor>
</comment>
<proteinExistence type="inferred from homology"/>
<dbReference type="EMBL" id="MRTJ01000008">
    <property type="protein sequence ID" value="OMF12038.1"/>
    <property type="molecule type" value="Genomic_DNA"/>
</dbReference>
<evidence type="ECO:0000256" key="2">
    <source>
        <dbReference type="ARBA" id="ARBA00022801"/>
    </source>
</evidence>
<dbReference type="InterPro" id="IPR020084">
    <property type="entry name" value="NUDIX_hydrolase_CS"/>
</dbReference>
<evidence type="ECO:0000259" key="4">
    <source>
        <dbReference type="PROSITE" id="PS51462"/>
    </source>
</evidence>
<dbReference type="PROSITE" id="PS51462">
    <property type="entry name" value="NUDIX"/>
    <property type="match status" value="1"/>
</dbReference>
<accession>A0A1R1BQF1</accession>
<dbReference type="PROSITE" id="PS00893">
    <property type="entry name" value="NUDIX_BOX"/>
    <property type="match status" value="1"/>
</dbReference>
<keyword evidence="2 3" id="KW-0378">Hydrolase</keyword>
<dbReference type="Pfam" id="PF00293">
    <property type="entry name" value="NUDIX"/>
    <property type="match status" value="1"/>
</dbReference>
<dbReference type="InterPro" id="IPR015797">
    <property type="entry name" value="NUDIX_hydrolase-like_dom_sf"/>
</dbReference>
<dbReference type="Proteomes" id="UP000187134">
    <property type="component" value="Unassembled WGS sequence"/>
</dbReference>
<dbReference type="PRINTS" id="PR00502">
    <property type="entry name" value="NUDIXFAMILY"/>
</dbReference>
<dbReference type="InterPro" id="IPR020476">
    <property type="entry name" value="Nudix_hydrolase"/>
</dbReference>
<evidence type="ECO:0000313" key="5">
    <source>
        <dbReference type="EMBL" id="OMF12038.1"/>
    </source>
</evidence>
<evidence type="ECO:0000313" key="6">
    <source>
        <dbReference type="Proteomes" id="UP000187134"/>
    </source>
</evidence>
<dbReference type="CDD" id="cd02883">
    <property type="entry name" value="NUDIX_Hydrolase"/>
    <property type="match status" value="1"/>
</dbReference>
<protein>
    <submittedName>
        <fullName evidence="5">ADP-ribose pyrophosphatase</fullName>
    </submittedName>
</protein>
<dbReference type="SUPFAM" id="SSF55811">
    <property type="entry name" value="Nudix"/>
    <property type="match status" value="1"/>
</dbReference>
<comment type="caution">
    <text evidence="5">The sequence shown here is derived from an EMBL/GenBank/DDBJ whole genome shotgun (WGS) entry which is preliminary data.</text>
</comment>